<keyword evidence="1" id="KW-1188">Viral release from host cell</keyword>
<dbReference type="Pfam" id="PF04586">
    <property type="entry name" value="Peptidase_S78"/>
    <property type="match status" value="1"/>
</dbReference>
<proteinExistence type="predicted"/>
<keyword evidence="2" id="KW-0645">Protease</keyword>
<gene>
    <name evidence="6" type="ORF">ATL45_0980</name>
    <name evidence="7" type="ORF">SAMN05421805_104196</name>
</gene>
<dbReference type="Proteomes" id="UP000199398">
    <property type="component" value="Unassembled WGS sequence"/>
</dbReference>
<evidence type="ECO:0000313" key="8">
    <source>
        <dbReference type="Proteomes" id="UP000199398"/>
    </source>
</evidence>
<evidence type="ECO:0000313" key="6">
    <source>
        <dbReference type="EMBL" id="RKT82725.1"/>
    </source>
</evidence>
<organism evidence="7 8">
    <name type="scientific">Saccharopolyspora antimicrobica</name>
    <dbReference type="NCBI Taxonomy" id="455193"/>
    <lineage>
        <taxon>Bacteria</taxon>
        <taxon>Bacillati</taxon>
        <taxon>Actinomycetota</taxon>
        <taxon>Actinomycetes</taxon>
        <taxon>Pseudonocardiales</taxon>
        <taxon>Pseudonocardiaceae</taxon>
        <taxon>Saccharopolyspora</taxon>
    </lineage>
</organism>
<evidence type="ECO:0000256" key="2">
    <source>
        <dbReference type="ARBA" id="ARBA00022670"/>
    </source>
</evidence>
<feature type="region of interest" description="Disordered" evidence="4">
    <location>
        <begin position="209"/>
        <end position="262"/>
    </location>
</feature>
<reference evidence="7 8" key="1">
    <citation type="submission" date="2016-10" db="EMBL/GenBank/DDBJ databases">
        <authorList>
            <person name="de Groot N.N."/>
        </authorList>
    </citation>
    <scope>NUCLEOTIDE SEQUENCE [LARGE SCALE GENOMIC DNA]</scope>
    <source>
        <strain evidence="7 8">CPCC 201259</strain>
    </source>
</reference>
<dbReference type="GO" id="GO:0006508">
    <property type="term" value="P:proteolysis"/>
    <property type="evidence" value="ECO:0007669"/>
    <property type="project" value="UniProtKB-KW"/>
</dbReference>
<dbReference type="RefSeq" id="WP_093152032.1">
    <property type="nucleotide sequence ID" value="NZ_FOUP01000004.1"/>
</dbReference>
<accession>A0A1I4YLE4</accession>
<reference evidence="6 9" key="2">
    <citation type="submission" date="2018-10" db="EMBL/GenBank/DDBJ databases">
        <title>Sequencing the genomes of 1000 actinobacteria strains.</title>
        <authorList>
            <person name="Klenk H.-P."/>
        </authorList>
    </citation>
    <scope>NUCLEOTIDE SEQUENCE [LARGE SCALE GENOMIC DNA]</scope>
    <source>
        <strain evidence="6 9">DSM 45119</strain>
    </source>
</reference>
<dbReference type="EMBL" id="RBXX01000002">
    <property type="protein sequence ID" value="RKT82725.1"/>
    <property type="molecule type" value="Genomic_DNA"/>
</dbReference>
<name>A0A1I4YLE4_9PSEU</name>
<evidence type="ECO:0000256" key="4">
    <source>
        <dbReference type="SAM" id="MobiDB-lite"/>
    </source>
</evidence>
<sequence>MTTHTLPDLDLVRAVPTSVRADGADAAGMPTMVVRFSAFDRWYEIDSYWEGRFLERTVRGAFKKTIRENGANLKILYDHGFDFQIGNKVLGSVASLREDPDSPVAEVQLFDTSYNRDLLPGIEAGAYGSSFRFRVVKEEWNDDPGRSEYNPDGLPERTIKEVRLFEAGPVTFPANPDSTVGVRCMTDDYYQRLRARDPERVDELRSRLHAHRTPDADPAAPPGTGRPGAAPVTDEPAPRHSGGLTHAQRRAALYPYLEGASS</sequence>
<evidence type="ECO:0000313" key="7">
    <source>
        <dbReference type="EMBL" id="SFN38826.1"/>
    </source>
</evidence>
<keyword evidence="9" id="KW-1185">Reference proteome</keyword>
<evidence type="ECO:0000256" key="1">
    <source>
        <dbReference type="ARBA" id="ARBA00022612"/>
    </source>
</evidence>
<dbReference type="EMBL" id="FOUP01000004">
    <property type="protein sequence ID" value="SFN38826.1"/>
    <property type="molecule type" value="Genomic_DNA"/>
</dbReference>
<dbReference type="InterPro" id="IPR054613">
    <property type="entry name" value="Peptidase_S78_dom"/>
</dbReference>
<evidence type="ECO:0000259" key="5">
    <source>
        <dbReference type="Pfam" id="PF04586"/>
    </source>
</evidence>
<keyword evidence="3" id="KW-0378">Hydrolase</keyword>
<dbReference type="STRING" id="455193.SAMN05421805_104196"/>
<dbReference type="GO" id="GO:0008233">
    <property type="term" value="F:peptidase activity"/>
    <property type="evidence" value="ECO:0007669"/>
    <property type="project" value="UniProtKB-KW"/>
</dbReference>
<dbReference type="Proteomes" id="UP000270697">
    <property type="component" value="Unassembled WGS sequence"/>
</dbReference>
<evidence type="ECO:0000256" key="3">
    <source>
        <dbReference type="ARBA" id="ARBA00022801"/>
    </source>
</evidence>
<dbReference type="OrthoDB" id="9804926at2"/>
<evidence type="ECO:0000313" key="9">
    <source>
        <dbReference type="Proteomes" id="UP000270697"/>
    </source>
</evidence>
<protein>
    <recommendedName>
        <fullName evidence="5">Prohead serine protease domain-containing protein</fullName>
    </recommendedName>
</protein>
<dbReference type="AlphaFoldDB" id="A0A1I4YLE4"/>
<feature type="domain" description="Prohead serine protease" evidence="5">
    <location>
        <begin position="41"/>
        <end position="185"/>
    </location>
</feature>